<evidence type="ECO:0000259" key="2">
    <source>
        <dbReference type="PROSITE" id="PS50022"/>
    </source>
</evidence>
<evidence type="ECO:0000256" key="1">
    <source>
        <dbReference type="SAM" id="SignalP"/>
    </source>
</evidence>
<gene>
    <name evidence="4" type="ORF">HMPREF9441_00444</name>
</gene>
<name>G5SM71_9BACT</name>
<dbReference type="PROSITE" id="PS50022">
    <property type="entry name" value="FA58C_3"/>
    <property type="match status" value="1"/>
</dbReference>
<feature type="chain" id="PRO_5003484396" evidence="1">
    <location>
        <begin position="26"/>
        <end position="731"/>
    </location>
</feature>
<dbReference type="PROSITE" id="PS51257">
    <property type="entry name" value="PROKAR_LIPOPROTEIN"/>
    <property type="match status" value="1"/>
</dbReference>
<dbReference type="SMART" id="SM01276">
    <property type="entry name" value="M60-like"/>
    <property type="match status" value="1"/>
</dbReference>
<dbReference type="Pfam" id="PF13402">
    <property type="entry name" value="Peptidase_M60"/>
    <property type="match status" value="1"/>
</dbReference>
<dbReference type="InterPro" id="IPR042279">
    <property type="entry name" value="Pep_M60_3"/>
</dbReference>
<dbReference type="InterPro" id="IPR051244">
    <property type="entry name" value="TCAF"/>
</dbReference>
<sequence>MKYFMNKIAASFLWGTVMSASWVLAGCEASDFDFDDGWDVNRADSSAVTVDTIQGIDVSMYEKARLFPGLVDTLTEHRIADTLVALDLSRTYAGMEDLCLKRLSFADKEEAPQPIYSTGLYAGTGELVTIYVPEGVWGLTVQIGMQTEDLTNNNAGLREPIVYIQKALYPGKNTVRSSLGGYIWILRDRNTQELSETEIKFCGVYAAPDFVVGETDKAEWEKKIRTTTVPWLDIRGKHVTFSVERSRMEMYLTADPAFAGKMEQAVMLWDELVYYYYHSLGMSEGNSRLSEMMPQFTDRFIFDTQLSVNDTRSIDNLQGIMFVKTSGLYDAMVVLDSIAHQQVFNVYDKFVERYHPTYSLLSDSYKETTFVPIYRLAEHTWKQGISSGLGDMGIGFNQAKSWALAFAASDTVKYRSKDLTTWWDKNAKCNNRILGLLPLVQIAKYESRYRQEEEWTAYRKLWTKFREGNVFGSSDLSFYSDLCEYFGVDLTPFLEHWGYTIEDARRSEMAKYPLLDKEIWKIDPSADDPYRNVTDYDVANHPVRVDRNEWEILALDSAGNTNEDTEYNNETDKLYVGKLIDGDPYTYWSSYLSPWENNYQDSPRSLPYYVIIDMGKSQTIDGFYYANGDVRCVSSFKVQTTDASGFALQEHAQQTWHDIGQASQTLASALKNERFVGFDKGKVSARYLRLVFEERNLYRQAETDSLGLFEKYHQYRQQKLSEFGTYYKKGN</sequence>
<dbReference type="PROSITE" id="PS51723">
    <property type="entry name" value="PEPTIDASE_M60"/>
    <property type="match status" value="1"/>
</dbReference>
<organism evidence="4 5">
    <name type="scientific">Paraprevotella clara YIT 11840</name>
    <dbReference type="NCBI Taxonomy" id="762968"/>
    <lineage>
        <taxon>Bacteria</taxon>
        <taxon>Pseudomonadati</taxon>
        <taxon>Bacteroidota</taxon>
        <taxon>Bacteroidia</taxon>
        <taxon>Bacteroidales</taxon>
        <taxon>Prevotellaceae</taxon>
        <taxon>Paraprevotella</taxon>
    </lineage>
</organism>
<evidence type="ECO:0000259" key="3">
    <source>
        <dbReference type="PROSITE" id="PS51723"/>
    </source>
</evidence>
<evidence type="ECO:0000313" key="4">
    <source>
        <dbReference type="EMBL" id="EHH01629.1"/>
    </source>
</evidence>
<dbReference type="STRING" id="762968.HMPREF9441_00444"/>
<dbReference type="SUPFAM" id="SSF49785">
    <property type="entry name" value="Galactose-binding domain-like"/>
    <property type="match status" value="1"/>
</dbReference>
<dbReference type="Proteomes" id="UP000003598">
    <property type="component" value="Unassembled WGS sequence"/>
</dbReference>
<feature type="domain" description="F5/8 type C" evidence="2">
    <location>
        <begin position="547"/>
        <end position="711"/>
    </location>
</feature>
<dbReference type="AlphaFoldDB" id="G5SM71"/>
<dbReference type="Gene3D" id="2.60.120.1250">
    <property type="entry name" value="Peptidase M60, enhancin-like domain 1"/>
    <property type="match status" value="1"/>
</dbReference>
<dbReference type="Pfam" id="PF17291">
    <property type="entry name" value="M60-like_N"/>
    <property type="match status" value="1"/>
</dbReference>
<dbReference type="Gene3D" id="3.40.390.80">
    <property type="entry name" value="Peptidase M60, enhancin-like domain 2"/>
    <property type="match status" value="1"/>
</dbReference>
<dbReference type="InterPro" id="IPR008979">
    <property type="entry name" value="Galactose-bd-like_sf"/>
</dbReference>
<dbReference type="OrthoDB" id="606623at2"/>
<dbReference type="Gene3D" id="1.10.390.30">
    <property type="entry name" value="Peptidase M60, enhancin-like domain 3"/>
    <property type="match status" value="1"/>
</dbReference>
<keyword evidence="1" id="KW-0732">Signal</keyword>
<dbReference type="InterPro" id="IPR031161">
    <property type="entry name" value="Peptidase_M60_dom"/>
</dbReference>
<dbReference type="PANTHER" id="PTHR15730:SF5">
    <property type="entry name" value="SI:CH211-210B2.2-RELATED"/>
    <property type="match status" value="1"/>
</dbReference>
<dbReference type="PATRIC" id="fig|762968.3.peg.399"/>
<dbReference type="InterPro" id="IPR035423">
    <property type="entry name" value="M60-like_N"/>
</dbReference>
<evidence type="ECO:0000313" key="5">
    <source>
        <dbReference type="Proteomes" id="UP000003598"/>
    </source>
</evidence>
<accession>G5SM71</accession>
<reference evidence="4 5" key="1">
    <citation type="submission" date="2011-03" db="EMBL/GenBank/DDBJ databases">
        <authorList>
            <person name="Weinstock G."/>
            <person name="Sodergren E."/>
            <person name="Clifton S."/>
            <person name="Fulton L."/>
            <person name="Fulton B."/>
            <person name="Courtney L."/>
            <person name="Fronick C."/>
            <person name="Harrison M."/>
            <person name="Strong C."/>
            <person name="Farmer C."/>
            <person name="Delahaunty K."/>
            <person name="Markovic C."/>
            <person name="Hall O."/>
            <person name="Minx P."/>
            <person name="Tomlinson C."/>
            <person name="Mitreva M."/>
            <person name="Hou S."/>
            <person name="Chen J."/>
            <person name="Wollam A."/>
            <person name="Pepin K.H."/>
            <person name="Johnson M."/>
            <person name="Bhonagiri V."/>
            <person name="Zhang X."/>
            <person name="Suruliraj S."/>
            <person name="Warren W."/>
            <person name="Chinwalla A."/>
            <person name="Mardis E.R."/>
            <person name="Wilson R.K."/>
        </authorList>
    </citation>
    <scope>NUCLEOTIDE SEQUENCE [LARGE SCALE GENOMIC DNA]</scope>
    <source>
        <strain evidence="4 5">YIT 11840</strain>
    </source>
</reference>
<dbReference type="Pfam" id="PF00754">
    <property type="entry name" value="F5_F8_type_C"/>
    <property type="match status" value="1"/>
</dbReference>
<protein>
    <submittedName>
        <fullName evidence="4">F5/8 type C domain protein</fullName>
    </submittedName>
</protein>
<dbReference type="InterPro" id="IPR000421">
    <property type="entry name" value="FA58C"/>
</dbReference>
<dbReference type="EMBL" id="AFFY01000005">
    <property type="protein sequence ID" value="EHH01629.1"/>
    <property type="molecule type" value="Genomic_DNA"/>
</dbReference>
<feature type="domain" description="Peptidase M60" evidence="3">
    <location>
        <begin position="113"/>
        <end position="307"/>
    </location>
</feature>
<feature type="signal peptide" evidence="1">
    <location>
        <begin position="1"/>
        <end position="25"/>
    </location>
</feature>
<dbReference type="PANTHER" id="PTHR15730">
    <property type="entry name" value="EXPERIMENTAL AUTOIMMUNE PROSTATITIS ANTIGEN 2-RELATED"/>
    <property type="match status" value="1"/>
</dbReference>
<dbReference type="Gene3D" id="2.60.120.260">
    <property type="entry name" value="Galactose-binding domain-like"/>
    <property type="match status" value="1"/>
</dbReference>
<dbReference type="HOGENOM" id="CLU_391128_0_0_10"/>
<dbReference type="eggNOG" id="ENOG5033T6T">
    <property type="taxonomic scope" value="Bacteria"/>
</dbReference>
<comment type="caution">
    <text evidence="4">The sequence shown here is derived from an EMBL/GenBank/DDBJ whole genome shotgun (WGS) entry which is preliminary data.</text>
</comment>
<proteinExistence type="predicted"/>
<keyword evidence="5" id="KW-1185">Reference proteome</keyword>